<dbReference type="EMBL" id="AFVQ02000159">
    <property type="protein sequence ID" value="KLI01825.1"/>
    <property type="molecule type" value="Genomic_DNA"/>
</dbReference>
<dbReference type="PRINTS" id="PR01006">
    <property type="entry name" value="FLGHOOKFLIE"/>
</dbReference>
<accession>A0A0U1QLY7</accession>
<protein>
    <recommendedName>
        <fullName evidence="4 5">Flagellar hook-basal body complex protein FliE</fullName>
    </recommendedName>
</protein>
<reference evidence="6 7" key="1">
    <citation type="journal article" date="2011" name="J. Bacteriol.">
        <title>Draft genome sequence of Sporolactobacillus inulinus strain CASD, an efficient D-lactic acid-producing bacterium with high-concentration lactate tolerance capability.</title>
        <authorList>
            <person name="Yu B."/>
            <person name="Su F."/>
            <person name="Wang L."/>
            <person name="Xu K."/>
            <person name="Zhao B."/>
            <person name="Xu P."/>
        </authorList>
    </citation>
    <scope>NUCLEOTIDE SEQUENCE [LARGE SCALE GENOMIC DNA]</scope>
    <source>
        <strain evidence="6 7">CASD</strain>
    </source>
</reference>
<keyword evidence="6" id="KW-0282">Flagellum</keyword>
<dbReference type="OrthoDB" id="9812413at2"/>
<dbReference type="HAMAP" id="MF_00724">
    <property type="entry name" value="FliE"/>
    <property type="match status" value="1"/>
</dbReference>
<evidence type="ECO:0000256" key="2">
    <source>
        <dbReference type="ARBA" id="ARBA00009272"/>
    </source>
</evidence>
<dbReference type="Proteomes" id="UP000035553">
    <property type="component" value="Unassembled WGS sequence"/>
</dbReference>
<name>A0A0U1QLY7_9BACL</name>
<keyword evidence="6" id="KW-0969">Cilium</keyword>
<keyword evidence="7" id="KW-1185">Reference proteome</keyword>
<dbReference type="Pfam" id="PF02049">
    <property type="entry name" value="FliE"/>
    <property type="match status" value="1"/>
</dbReference>
<dbReference type="STRING" id="1069536.SINU_11415"/>
<dbReference type="GO" id="GO:0003774">
    <property type="term" value="F:cytoskeletal motor activity"/>
    <property type="evidence" value="ECO:0007669"/>
    <property type="project" value="InterPro"/>
</dbReference>
<comment type="similarity">
    <text evidence="2 4">Belongs to the FliE family.</text>
</comment>
<dbReference type="GO" id="GO:0071973">
    <property type="term" value="P:bacterial-type flagellum-dependent cell motility"/>
    <property type="evidence" value="ECO:0007669"/>
    <property type="project" value="InterPro"/>
</dbReference>
<dbReference type="NCBIfam" id="TIGR00205">
    <property type="entry name" value="fliE"/>
    <property type="match status" value="1"/>
</dbReference>
<keyword evidence="3 4" id="KW-0975">Bacterial flagellum</keyword>
<evidence type="ECO:0000256" key="5">
    <source>
        <dbReference type="NCBIfam" id="TIGR00205"/>
    </source>
</evidence>
<dbReference type="PANTHER" id="PTHR34653">
    <property type="match status" value="1"/>
</dbReference>
<dbReference type="RefSeq" id="WP_010026267.1">
    <property type="nucleotide sequence ID" value="NZ_AFVQ02000159.1"/>
</dbReference>
<evidence type="ECO:0000313" key="7">
    <source>
        <dbReference type="Proteomes" id="UP000035553"/>
    </source>
</evidence>
<keyword evidence="6" id="KW-0966">Cell projection</keyword>
<comment type="subcellular location">
    <subcellularLocation>
        <location evidence="1 4">Bacterial flagellum basal body</location>
    </subcellularLocation>
</comment>
<comment type="caution">
    <text evidence="6">The sequence shown here is derived from an EMBL/GenBank/DDBJ whole genome shotgun (WGS) entry which is preliminary data.</text>
</comment>
<evidence type="ECO:0000256" key="3">
    <source>
        <dbReference type="ARBA" id="ARBA00023143"/>
    </source>
</evidence>
<dbReference type="GO" id="GO:0005198">
    <property type="term" value="F:structural molecule activity"/>
    <property type="evidence" value="ECO:0007669"/>
    <property type="project" value="UniProtKB-UniRule"/>
</dbReference>
<evidence type="ECO:0000256" key="4">
    <source>
        <dbReference type="HAMAP-Rule" id="MF_00724"/>
    </source>
</evidence>
<proteinExistence type="inferred from homology"/>
<dbReference type="PANTHER" id="PTHR34653:SF1">
    <property type="entry name" value="FLAGELLAR HOOK-BASAL BODY COMPLEX PROTEIN FLIE"/>
    <property type="match status" value="1"/>
</dbReference>
<organism evidence="6 7">
    <name type="scientific">Sporolactobacillus inulinus CASD</name>
    <dbReference type="NCBI Taxonomy" id="1069536"/>
    <lineage>
        <taxon>Bacteria</taxon>
        <taxon>Bacillati</taxon>
        <taxon>Bacillota</taxon>
        <taxon>Bacilli</taxon>
        <taxon>Bacillales</taxon>
        <taxon>Sporolactobacillaceae</taxon>
        <taxon>Sporolactobacillus</taxon>
    </lineage>
</organism>
<gene>
    <name evidence="4" type="primary">fliE</name>
    <name evidence="6" type="ORF">SINU_11415</name>
</gene>
<evidence type="ECO:0000313" key="6">
    <source>
        <dbReference type="EMBL" id="KLI01825.1"/>
    </source>
</evidence>
<dbReference type="GO" id="GO:0009425">
    <property type="term" value="C:bacterial-type flagellum basal body"/>
    <property type="evidence" value="ECO:0007669"/>
    <property type="project" value="UniProtKB-SubCell"/>
</dbReference>
<dbReference type="InterPro" id="IPR001624">
    <property type="entry name" value="FliE"/>
</dbReference>
<evidence type="ECO:0000256" key="1">
    <source>
        <dbReference type="ARBA" id="ARBA00004117"/>
    </source>
</evidence>
<sequence length="100" mass="11079">MTLNAVNLNHTFSNASNQSVKSVSQTQNDFAKMFKDALGSVNDAQQSTNQLVSEVASGNSDMDLHNVMIAMQKSNVLLKTTVQVRDRVVEAYQEVMRMQV</sequence>
<dbReference type="AlphaFoldDB" id="A0A0U1QLY7"/>